<evidence type="ECO:0000259" key="6">
    <source>
        <dbReference type="Pfam" id="PF14322"/>
    </source>
</evidence>
<gene>
    <name evidence="7" type="ORF">EVA_09855</name>
</gene>
<name>J9GJ75_9ZZZZ</name>
<dbReference type="GO" id="GO:0009279">
    <property type="term" value="C:cell outer membrane"/>
    <property type="evidence" value="ECO:0007669"/>
    <property type="project" value="UniProtKB-SubCell"/>
</dbReference>
<comment type="caution">
    <text evidence="7">The sequence shown here is derived from an EMBL/GenBank/DDBJ whole genome shotgun (WGS) entry which is preliminary data.</text>
</comment>
<keyword evidence="3" id="KW-0472">Membrane</keyword>
<evidence type="ECO:0000256" key="3">
    <source>
        <dbReference type="ARBA" id="ARBA00023136"/>
    </source>
</evidence>
<evidence type="ECO:0000256" key="2">
    <source>
        <dbReference type="ARBA" id="ARBA00022729"/>
    </source>
</evidence>
<keyword evidence="2" id="KW-0732">Signal</keyword>
<protein>
    <submittedName>
        <fullName evidence="7">SusD family protein</fullName>
    </submittedName>
</protein>
<feature type="domain" description="RagB/SusD" evidence="5">
    <location>
        <begin position="374"/>
        <end position="623"/>
    </location>
</feature>
<evidence type="ECO:0000313" key="7">
    <source>
        <dbReference type="EMBL" id="EJX02038.1"/>
    </source>
</evidence>
<organism evidence="7">
    <name type="scientific">gut metagenome</name>
    <dbReference type="NCBI Taxonomy" id="749906"/>
    <lineage>
        <taxon>unclassified sequences</taxon>
        <taxon>metagenomes</taxon>
        <taxon>organismal metagenomes</taxon>
    </lineage>
</organism>
<dbReference type="Gene3D" id="1.25.40.390">
    <property type="match status" value="1"/>
</dbReference>
<dbReference type="Pfam" id="PF14322">
    <property type="entry name" value="SusD-like_3"/>
    <property type="match status" value="1"/>
</dbReference>
<dbReference type="SUPFAM" id="SSF48452">
    <property type="entry name" value="TPR-like"/>
    <property type="match status" value="1"/>
</dbReference>
<keyword evidence="4" id="KW-0998">Cell outer membrane</keyword>
<proteinExistence type="predicted"/>
<dbReference type="EMBL" id="AMCI01002709">
    <property type="protein sequence ID" value="EJX02038.1"/>
    <property type="molecule type" value="Genomic_DNA"/>
</dbReference>
<sequence>MLLCAGMTSCEDFLTVLPTDRITEDDFWKTKADLDAVRSAAYVQMSQSGVTSRILYWGELRSDNLTQNDMKQTNVELMRKAVLQPTNNMFDWAPFYTGINYCNKVLENGEVMTKPGAEVDPSFRRGDWLPIKAEMIAMRALYYFNLVKAYRNVPFVTHSVSTDAEAVRSKSHAMPGEQILDILIAELDSAKNFAALDYSSINNRKGRFSKRSIRALLADIQLWRACMIKNIAAKGDKPYRVNAETNDTVFLTQADLNTQSNELLKSVITNCDAILADIQKDYEKDLIEDPSMAGDKERNKDFPYLGFIRKFTTRGVPDLVYSNVFGLKNSHYESIFELQYDGVNSKNNAINDNFGKYESGMFKPSLMVGSAEMTSSAESNINPERGFGKCDIRLVQTFAYNTATAQRSPMHKNTAKEITIPDLTHVGNQEFLTQPSYRGGDSQDANWPFYRLTDIMLMKAEAIARTLPSDCQIPEKNKMNNLTAEQKQLIEGFNLVNSIFKRCNPGLTTSDPVVSGIDRELQCDRMNDKMKSNNTQRTTDLLKLVINERQREFVGEGKRWYDLVRQCEATGDVAETLNTYTAMSKDVKNRLRGIYAMYVPIYSEELKVNGVEFGGGLVQNPVWDRYTVK</sequence>
<reference evidence="7" key="1">
    <citation type="journal article" date="2012" name="PLoS ONE">
        <title>Gene sets for utilization of primary and secondary nutrition supplies in the distal gut of endangered iberian lynx.</title>
        <authorList>
            <person name="Alcaide M."/>
            <person name="Messina E."/>
            <person name="Richter M."/>
            <person name="Bargiela R."/>
            <person name="Peplies J."/>
            <person name="Huws S.A."/>
            <person name="Newbold C.J."/>
            <person name="Golyshin P.N."/>
            <person name="Simon M.A."/>
            <person name="Lopez G."/>
            <person name="Yakimov M.M."/>
            <person name="Ferrer M."/>
        </authorList>
    </citation>
    <scope>NUCLEOTIDE SEQUENCE</scope>
</reference>
<dbReference type="AlphaFoldDB" id="J9GJ75"/>
<accession>J9GJ75</accession>
<evidence type="ECO:0000256" key="4">
    <source>
        <dbReference type="ARBA" id="ARBA00023237"/>
    </source>
</evidence>
<dbReference type="InterPro" id="IPR012944">
    <property type="entry name" value="SusD_RagB_dom"/>
</dbReference>
<dbReference type="Pfam" id="PF07980">
    <property type="entry name" value="SusD_RagB"/>
    <property type="match status" value="1"/>
</dbReference>
<feature type="domain" description="SusD-like N-terminal" evidence="6">
    <location>
        <begin position="13"/>
        <end position="221"/>
    </location>
</feature>
<evidence type="ECO:0000259" key="5">
    <source>
        <dbReference type="Pfam" id="PF07980"/>
    </source>
</evidence>
<dbReference type="InterPro" id="IPR011990">
    <property type="entry name" value="TPR-like_helical_dom_sf"/>
</dbReference>
<comment type="subcellular location">
    <subcellularLocation>
        <location evidence="1">Cell outer membrane</location>
    </subcellularLocation>
</comment>
<dbReference type="InterPro" id="IPR033985">
    <property type="entry name" value="SusD-like_N"/>
</dbReference>
<evidence type="ECO:0000256" key="1">
    <source>
        <dbReference type="ARBA" id="ARBA00004442"/>
    </source>
</evidence>